<proteinExistence type="predicted"/>
<dbReference type="AlphaFoldDB" id="A0A0D6PCK5"/>
<keyword evidence="2" id="KW-1003">Cell membrane</keyword>
<dbReference type="GO" id="GO:0022904">
    <property type="term" value="P:respiratory electron transport chain"/>
    <property type="evidence" value="ECO:0007669"/>
    <property type="project" value="InterPro"/>
</dbReference>
<dbReference type="Pfam" id="PF01292">
    <property type="entry name" value="Ni_hydr_CYTB"/>
    <property type="match status" value="1"/>
</dbReference>
<keyword evidence="9" id="KW-1185">Reference proteome</keyword>
<keyword evidence="5 6" id="KW-0472">Membrane</keyword>
<organism evidence="8 9">
    <name type="scientific">Acidocella aminolytica 101 = DSM 11237</name>
    <dbReference type="NCBI Taxonomy" id="1120923"/>
    <lineage>
        <taxon>Bacteria</taxon>
        <taxon>Pseudomonadati</taxon>
        <taxon>Pseudomonadota</taxon>
        <taxon>Alphaproteobacteria</taxon>
        <taxon>Acetobacterales</taxon>
        <taxon>Acidocellaceae</taxon>
        <taxon>Acidocella</taxon>
    </lineage>
</organism>
<dbReference type="SUPFAM" id="SSF81342">
    <property type="entry name" value="Transmembrane di-heme cytochromes"/>
    <property type="match status" value="1"/>
</dbReference>
<evidence type="ECO:0000256" key="3">
    <source>
        <dbReference type="ARBA" id="ARBA00022692"/>
    </source>
</evidence>
<feature type="transmembrane region" description="Helical" evidence="6">
    <location>
        <begin position="45"/>
        <end position="66"/>
    </location>
</feature>
<comment type="caution">
    <text evidence="8">The sequence shown here is derived from an EMBL/GenBank/DDBJ whole genome shotgun (WGS) entry which is preliminary data.</text>
</comment>
<dbReference type="GO" id="GO:0020037">
    <property type="term" value="F:heme binding"/>
    <property type="evidence" value="ECO:0007669"/>
    <property type="project" value="TreeGrafter"/>
</dbReference>
<reference evidence="8 9" key="1">
    <citation type="submission" date="2012-11" db="EMBL/GenBank/DDBJ databases">
        <title>Whole genome sequence of Acidocella aminolytica 101 = DSM 11237.</title>
        <authorList>
            <person name="Azuma Y."/>
            <person name="Higashiura N."/>
            <person name="Hirakawa H."/>
            <person name="Matsushita K."/>
        </authorList>
    </citation>
    <scope>NUCLEOTIDE SEQUENCE [LARGE SCALE GENOMIC DNA]</scope>
    <source>
        <strain evidence="9">101 / DSM 11237</strain>
    </source>
</reference>
<evidence type="ECO:0000256" key="2">
    <source>
        <dbReference type="ARBA" id="ARBA00022475"/>
    </source>
</evidence>
<dbReference type="RefSeq" id="WP_048877942.1">
    <property type="nucleotide sequence ID" value="NZ_BANC01000021.1"/>
</dbReference>
<evidence type="ECO:0000256" key="1">
    <source>
        <dbReference type="ARBA" id="ARBA00004651"/>
    </source>
</evidence>
<comment type="subcellular location">
    <subcellularLocation>
        <location evidence="1">Cell membrane</location>
        <topology evidence="1">Multi-pass membrane protein</topology>
    </subcellularLocation>
</comment>
<feature type="transmembrane region" description="Helical" evidence="6">
    <location>
        <begin position="106"/>
        <end position="129"/>
    </location>
</feature>
<evidence type="ECO:0000259" key="7">
    <source>
        <dbReference type="Pfam" id="PF01292"/>
    </source>
</evidence>
<keyword evidence="4 6" id="KW-1133">Transmembrane helix</keyword>
<dbReference type="InterPro" id="IPR051542">
    <property type="entry name" value="Hydrogenase_cytochrome"/>
</dbReference>
<feature type="domain" description="Cytochrome b561 bacterial/Ni-hydrogenase" evidence="7">
    <location>
        <begin position="12"/>
        <end position="210"/>
    </location>
</feature>
<gene>
    <name evidence="8" type="ORF">Aam_021_083</name>
</gene>
<dbReference type="InterPro" id="IPR016174">
    <property type="entry name" value="Di-haem_cyt_TM"/>
</dbReference>
<dbReference type="OrthoDB" id="196472at2"/>
<evidence type="ECO:0000256" key="4">
    <source>
        <dbReference type="ARBA" id="ARBA00022989"/>
    </source>
</evidence>
<evidence type="ECO:0000313" key="8">
    <source>
        <dbReference type="EMBL" id="GAN79495.1"/>
    </source>
</evidence>
<dbReference type="PANTHER" id="PTHR30485">
    <property type="entry name" value="NI/FE-HYDROGENASE 1 B-TYPE CYTOCHROME SUBUNIT"/>
    <property type="match status" value="1"/>
</dbReference>
<feature type="transmembrane region" description="Helical" evidence="6">
    <location>
        <begin position="176"/>
        <end position="198"/>
    </location>
</feature>
<sequence>MSSGKPQSKIQVWDPFVRFGHWAIVGAFAISYLTAEEEGDTISVFHVWGGYVIGVILVIRIVWGFVGPRYARFVDFIYRPVTVLRYLVSLVHGNAKRYVGHSPAGGVMVVALMLSLLGTISTGLIVYGAEGKGPLAQSPGLLMQQAYADNDEEYTNSRQTSSAADEEEIIEELHELLANLTLALIGLHVIGVGISSFVHKENLVRSMVTGLKRPPE</sequence>
<feature type="transmembrane region" description="Helical" evidence="6">
    <location>
        <begin position="12"/>
        <end position="33"/>
    </location>
</feature>
<protein>
    <submittedName>
        <fullName evidence="8">Cytochrome b561</fullName>
    </submittedName>
</protein>
<dbReference type="Proteomes" id="UP000032668">
    <property type="component" value="Unassembled WGS sequence"/>
</dbReference>
<dbReference type="GO" id="GO:0005886">
    <property type="term" value="C:plasma membrane"/>
    <property type="evidence" value="ECO:0007669"/>
    <property type="project" value="UniProtKB-SubCell"/>
</dbReference>
<dbReference type="EMBL" id="BANC01000021">
    <property type="protein sequence ID" value="GAN79495.1"/>
    <property type="molecule type" value="Genomic_DNA"/>
</dbReference>
<evidence type="ECO:0000256" key="6">
    <source>
        <dbReference type="SAM" id="Phobius"/>
    </source>
</evidence>
<evidence type="ECO:0000313" key="9">
    <source>
        <dbReference type="Proteomes" id="UP000032668"/>
    </source>
</evidence>
<dbReference type="GO" id="GO:0009055">
    <property type="term" value="F:electron transfer activity"/>
    <property type="evidence" value="ECO:0007669"/>
    <property type="project" value="InterPro"/>
</dbReference>
<accession>A0A0D6PCK5</accession>
<dbReference type="Gene3D" id="1.20.950.20">
    <property type="entry name" value="Transmembrane di-heme cytochromes, Chain C"/>
    <property type="match status" value="1"/>
</dbReference>
<name>A0A0D6PCK5_9PROT</name>
<keyword evidence="3 6" id="KW-0812">Transmembrane</keyword>
<dbReference type="PANTHER" id="PTHR30485:SF2">
    <property type="entry name" value="BLL0597 PROTEIN"/>
    <property type="match status" value="1"/>
</dbReference>
<evidence type="ECO:0000256" key="5">
    <source>
        <dbReference type="ARBA" id="ARBA00023136"/>
    </source>
</evidence>
<dbReference type="InterPro" id="IPR011577">
    <property type="entry name" value="Cyt_b561_bac/Ni-Hgenase"/>
</dbReference>